<keyword evidence="1" id="KW-0472">Membrane</keyword>
<proteinExistence type="predicted"/>
<keyword evidence="1" id="KW-0812">Transmembrane</keyword>
<dbReference type="WBParaSite" id="nRc.2.0.1.t39013-RA">
    <property type="protein sequence ID" value="nRc.2.0.1.t39013-RA"/>
    <property type="gene ID" value="nRc.2.0.1.g39013"/>
</dbReference>
<evidence type="ECO:0000256" key="1">
    <source>
        <dbReference type="SAM" id="Phobius"/>
    </source>
</evidence>
<evidence type="ECO:0000313" key="3">
    <source>
        <dbReference type="WBParaSite" id="nRc.2.0.1.t39013-RA"/>
    </source>
</evidence>
<dbReference type="AlphaFoldDB" id="A0A915KLV8"/>
<keyword evidence="1" id="KW-1133">Transmembrane helix</keyword>
<accession>A0A915KLV8</accession>
<sequence>MIFVGASPPNIIYFIIILLLFLASPLTFPIQVGLKKIKVPEEFNYSRSQALASRLEMWNMRTPLEKRVGVSPA</sequence>
<feature type="transmembrane region" description="Helical" evidence="1">
    <location>
        <begin position="12"/>
        <end position="34"/>
    </location>
</feature>
<protein>
    <submittedName>
        <fullName evidence="3">ATP synthase F0 subunit 8</fullName>
    </submittedName>
</protein>
<evidence type="ECO:0000313" key="2">
    <source>
        <dbReference type="Proteomes" id="UP000887565"/>
    </source>
</evidence>
<reference evidence="3" key="1">
    <citation type="submission" date="2022-11" db="UniProtKB">
        <authorList>
            <consortium name="WormBaseParasite"/>
        </authorList>
    </citation>
    <scope>IDENTIFICATION</scope>
</reference>
<keyword evidence="2" id="KW-1185">Reference proteome</keyword>
<dbReference type="Proteomes" id="UP000887565">
    <property type="component" value="Unplaced"/>
</dbReference>
<organism evidence="2 3">
    <name type="scientific">Romanomermis culicivorax</name>
    <name type="common">Nematode worm</name>
    <dbReference type="NCBI Taxonomy" id="13658"/>
    <lineage>
        <taxon>Eukaryota</taxon>
        <taxon>Metazoa</taxon>
        <taxon>Ecdysozoa</taxon>
        <taxon>Nematoda</taxon>
        <taxon>Enoplea</taxon>
        <taxon>Dorylaimia</taxon>
        <taxon>Mermithida</taxon>
        <taxon>Mermithoidea</taxon>
        <taxon>Mermithidae</taxon>
        <taxon>Romanomermis</taxon>
    </lineage>
</organism>
<name>A0A915KLV8_ROMCU</name>